<dbReference type="InterPro" id="IPR017871">
    <property type="entry name" value="ABC_transporter-like_CS"/>
</dbReference>
<keyword evidence="4" id="KW-0813">Transport</keyword>
<evidence type="ECO:0000313" key="18">
    <source>
        <dbReference type="Proteomes" id="UP001516400"/>
    </source>
</evidence>
<name>A0ABD2P3S3_9CUCU</name>
<feature type="transmembrane region" description="Helical" evidence="14">
    <location>
        <begin position="185"/>
        <end position="203"/>
    </location>
</feature>
<evidence type="ECO:0000259" key="16">
    <source>
        <dbReference type="PROSITE" id="PS50929"/>
    </source>
</evidence>
<dbReference type="CDD" id="cd18577">
    <property type="entry name" value="ABC_6TM_Pgp_ABCB1_D1_like"/>
    <property type="match status" value="1"/>
</dbReference>
<reference evidence="17 18" key="1">
    <citation type="journal article" date="2021" name="BMC Biol.">
        <title>Horizontally acquired antibacterial genes associated with adaptive radiation of ladybird beetles.</title>
        <authorList>
            <person name="Li H.S."/>
            <person name="Tang X.F."/>
            <person name="Huang Y.H."/>
            <person name="Xu Z.Y."/>
            <person name="Chen M.L."/>
            <person name="Du X.Y."/>
            <person name="Qiu B.Y."/>
            <person name="Chen P.T."/>
            <person name="Zhang W."/>
            <person name="Slipinski A."/>
            <person name="Escalona H.E."/>
            <person name="Waterhouse R.M."/>
            <person name="Zwick A."/>
            <person name="Pang H."/>
        </authorList>
    </citation>
    <scope>NUCLEOTIDE SEQUENCE [LARGE SCALE GENOMIC DNA]</scope>
    <source>
        <strain evidence="17">SYSU2018</strain>
    </source>
</reference>
<evidence type="ECO:0000256" key="8">
    <source>
        <dbReference type="ARBA" id="ARBA00022840"/>
    </source>
</evidence>
<sequence>MKTKTLNLVQAAKNGNGKDSVMEPELSSDTSSEPPPIGYLQMFRYATICEKCLLFVGFISILLMSCIQPLNNLFFGDLTQNMVEYAIALQNGTNTSAATDTFLDDVRLFSIQMVCIGSAMLILGYISMETFSYTAMKQIYRIRSLYTERALKQDISWYDQHQTGDFASKMSDDLNKLEEGMGDKIPLFLYMQAVFIASLILAFVKGWELALICLTSLPLSVLCISIVTCLSTKLAKRESNAYGSAGAIAEEVLSTIKTVLAFGGETKEMERYDINLIAAKKNNVRRATISATGFGLLWFSIYSTYALAFWFGVGLVIDDMGKENPTYTPGTMITVFFSILTATMNFGISSTYIETFSKAKASGTKIFALIDTLPKINLSINAGEKLTNMKGNIQFKNIKFHYPNRKTVPVLNNLTLEIKSGQTVALVGSSGCGKSTCIQMLQRFYDPVSGEILVDGHNLKDLDLTWYRKNVAVVGQEPILFATSIEENIRYGNMEASKDEIIAATKKANAYGFISALPHGFDTIVGERGAQLSGGQKQRIAIARALVRNPALLLLDEATSALDNESESKVQEALDAASKERTTVIVAHRLSTIKNADKIIVISNGTVVEQGTHDELIALHKEYFNLVTNQVVDKENAEDGYGDDGKKRISARELKSTASMNSADEDKFIDEEEFDELGSGSFLQIIKMNSPEWFQISMGCIGSIITGCSSPFFALLFGDIVGVLSGTDGEAMREQTNKYCYYFVGVGLIVGTATFSNIYSFSYAGEALTLRLRSRLFAAMLKQEIGWYDRKENGVGALCAKLSAEAALVQGATGQRLGTIFSSLATFTAATGMSLFFSWKLGLLITAFMPFMLLAIFLQGRLQRTENLSNLKSMEKSTQIAIEAISNVRTVASLGAEDLFHEKFLKELFLHQKRRLRNSHFRGLVFGMARSITFFAYGAAMFYGGYLIKDGLPYQNVYKVSQSLIMGTVTIANALAFSPDLQKGINAAQSALKLLNRVPKIKNNPNASEKEWKKGNIEYSQIYFSYPTRPAVAVLNGLDLRIFQGKTVALVGSSGCGKSTIIQLLERFYDPNSGSVEVDKEDLRNMKMSSLRSNLGIVSQEPNLFDRTIGENIAYGDNSRIVTNEEIIDAAKKANIHSFIASLPLGYDTRLGEKGTQLSGGQKQRVAIARALIRNPKVLLLDEATSALDTESEKVVQEALDKAKEGRTCITIAHRLTTIQDADLICVINKGKLAEIGTHQELMQNKGLYHQLYSLQSC</sequence>
<keyword evidence="6" id="KW-0677">Repeat</keyword>
<dbReference type="CDD" id="cd18578">
    <property type="entry name" value="ABC_6TM_Pgp_ABCB1_D2_like"/>
    <property type="match status" value="1"/>
</dbReference>
<feature type="domain" description="ABC transporter" evidence="15">
    <location>
        <begin position="1017"/>
        <end position="1255"/>
    </location>
</feature>
<evidence type="ECO:0000256" key="2">
    <source>
        <dbReference type="ARBA" id="ARBA00007577"/>
    </source>
</evidence>
<evidence type="ECO:0000256" key="6">
    <source>
        <dbReference type="ARBA" id="ARBA00022737"/>
    </source>
</evidence>
<evidence type="ECO:0000256" key="3">
    <source>
        <dbReference type="ARBA" id="ARBA00012191"/>
    </source>
</evidence>
<dbReference type="PROSITE" id="PS50893">
    <property type="entry name" value="ABC_TRANSPORTER_2"/>
    <property type="match status" value="2"/>
</dbReference>
<feature type="transmembrane region" description="Helical" evidence="14">
    <location>
        <begin position="741"/>
        <end position="765"/>
    </location>
</feature>
<feature type="transmembrane region" description="Helical" evidence="14">
    <location>
        <begin position="289"/>
        <end position="311"/>
    </location>
</feature>
<evidence type="ECO:0000256" key="10">
    <source>
        <dbReference type="ARBA" id="ARBA00022989"/>
    </source>
</evidence>
<evidence type="ECO:0000256" key="12">
    <source>
        <dbReference type="ARBA" id="ARBA00023180"/>
    </source>
</evidence>
<dbReference type="SUPFAM" id="SSF52540">
    <property type="entry name" value="P-loop containing nucleoside triphosphate hydrolases"/>
    <property type="match status" value="2"/>
</dbReference>
<feature type="domain" description="ABC transmembrane type-1" evidence="16">
    <location>
        <begin position="699"/>
        <end position="983"/>
    </location>
</feature>
<dbReference type="PANTHER" id="PTHR43394:SF27">
    <property type="entry name" value="ATP-DEPENDENT TRANSLOCASE ABCB1-LIKE"/>
    <property type="match status" value="1"/>
</dbReference>
<feature type="transmembrane region" description="Helical" evidence="14">
    <location>
        <begin position="52"/>
        <end position="70"/>
    </location>
</feature>
<evidence type="ECO:0000259" key="15">
    <source>
        <dbReference type="PROSITE" id="PS50893"/>
    </source>
</evidence>
<dbReference type="SUPFAM" id="SSF90123">
    <property type="entry name" value="ABC transporter transmembrane region"/>
    <property type="match status" value="2"/>
</dbReference>
<dbReference type="GO" id="GO:0005524">
    <property type="term" value="F:ATP binding"/>
    <property type="evidence" value="ECO:0007669"/>
    <property type="project" value="UniProtKB-KW"/>
</dbReference>
<feature type="transmembrane region" description="Helical" evidence="14">
    <location>
        <begin position="331"/>
        <end position="353"/>
    </location>
</feature>
<keyword evidence="8" id="KW-0067">ATP-binding</keyword>
<comment type="similarity">
    <text evidence="2">Belongs to the ABC transporter superfamily. ABCB family. Multidrug resistance exporter (TC 3.A.1.201) subfamily.</text>
</comment>
<comment type="catalytic activity">
    <reaction evidence="13">
        <text>ATP + H2O + xenobioticSide 1 = ADP + phosphate + xenobioticSide 2.</text>
        <dbReference type="EC" id="7.6.2.2"/>
    </reaction>
</comment>
<dbReference type="GO" id="GO:0008559">
    <property type="term" value="F:ABC-type xenobiotic transporter activity"/>
    <property type="evidence" value="ECO:0007669"/>
    <property type="project" value="UniProtKB-EC"/>
</dbReference>
<dbReference type="InterPro" id="IPR011527">
    <property type="entry name" value="ABC1_TM_dom"/>
</dbReference>
<dbReference type="AlphaFoldDB" id="A0ABD2P3S3"/>
<evidence type="ECO:0000256" key="4">
    <source>
        <dbReference type="ARBA" id="ARBA00022448"/>
    </source>
</evidence>
<dbReference type="InterPro" id="IPR036640">
    <property type="entry name" value="ABC1_TM_sf"/>
</dbReference>
<dbReference type="GO" id="GO:0017085">
    <property type="term" value="P:response to insecticide"/>
    <property type="evidence" value="ECO:0007669"/>
    <property type="project" value="UniProtKB-ARBA"/>
</dbReference>
<dbReference type="EMBL" id="JABFTP020000165">
    <property type="protein sequence ID" value="KAL3285372.1"/>
    <property type="molecule type" value="Genomic_DNA"/>
</dbReference>
<feature type="transmembrane region" description="Helical" evidence="14">
    <location>
        <begin position="209"/>
        <end position="230"/>
    </location>
</feature>
<feature type="transmembrane region" description="Helical" evidence="14">
    <location>
        <begin position="109"/>
        <end position="128"/>
    </location>
</feature>
<gene>
    <name evidence="17" type="ORF">HHI36_019479</name>
</gene>
<evidence type="ECO:0000256" key="1">
    <source>
        <dbReference type="ARBA" id="ARBA00004141"/>
    </source>
</evidence>
<dbReference type="Pfam" id="PF00664">
    <property type="entry name" value="ABC_membrane"/>
    <property type="match status" value="2"/>
</dbReference>
<feature type="transmembrane region" description="Helical" evidence="14">
    <location>
        <begin position="923"/>
        <end position="948"/>
    </location>
</feature>
<dbReference type="InterPro" id="IPR027417">
    <property type="entry name" value="P-loop_NTPase"/>
</dbReference>
<dbReference type="EC" id="7.6.2.2" evidence="3"/>
<evidence type="ECO:0000256" key="13">
    <source>
        <dbReference type="ARBA" id="ARBA00034018"/>
    </source>
</evidence>
<evidence type="ECO:0000256" key="5">
    <source>
        <dbReference type="ARBA" id="ARBA00022692"/>
    </source>
</evidence>
<keyword evidence="18" id="KW-1185">Reference proteome</keyword>
<dbReference type="GO" id="GO:0016020">
    <property type="term" value="C:membrane"/>
    <property type="evidence" value="ECO:0007669"/>
    <property type="project" value="UniProtKB-SubCell"/>
</dbReference>
<keyword evidence="9" id="KW-1278">Translocase</keyword>
<feature type="domain" description="ABC transmembrane type-1" evidence="16">
    <location>
        <begin position="55"/>
        <end position="358"/>
    </location>
</feature>
<keyword evidence="7" id="KW-0547">Nucleotide-binding</keyword>
<dbReference type="FunFam" id="1.20.1560.10:FF:000018">
    <property type="entry name" value="ATP-binding cassette subfamily B member 11"/>
    <property type="match status" value="1"/>
</dbReference>
<dbReference type="CDD" id="cd03249">
    <property type="entry name" value="ABC_MTABC3_MDL1_MDL2"/>
    <property type="match status" value="2"/>
</dbReference>
<dbReference type="PROSITE" id="PS00211">
    <property type="entry name" value="ABC_TRANSPORTER_1"/>
    <property type="match status" value="2"/>
</dbReference>
<dbReference type="Gene3D" id="3.40.50.300">
    <property type="entry name" value="P-loop containing nucleotide triphosphate hydrolases"/>
    <property type="match status" value="2"/>
</dbReference>
<dbReference type="InterPro" id="IPR039421">
    <property type="entry name" value="Type_1_exporter"/>
</dbReference>
<comment type="caution">
    <text evidence="17">The sequence shown here is derived from an EMBL/GenBank/DDBJ whole genome shotgun (WGS) entry which is preliminary data.</text>
</comment>
<dbReference type="Proteomes" id="UP001516400">
    <property type="component" value="Unassembled WGS sequence"/>
</dbReference>
<feature type="domain" description="ABC transporter" evidence="15">
    <location>
        <begin position="393"/>
        <end position="629"/>
    </location>
</feature>
<keyword evidence="10 14" id="KW-1133">Transmembrane helix</keyword>
<dbReference type="InterPro" id="IPR003593">
    <property type="entry name" value="AAA+_ATPase"/>
</dbReference>
<dbReference type="InterPro" id="IPR003439">
    <property type="entry name" value="ABC_transporter-like_ATP-bd"/>
</dbReference>
<dbReference type="Gene3D" id="1.20.1560.10">
    <property type="entry name" value="ABC transporter type 1, transmembrane domain"/>
    <property type="match status" value="1"/>
</dbReference>
<evidence type="ECO:0000313" key="17">
    <source>
        <dbReference type="EMBL" id="KAL3285372.1"/>
    </source>
</evidence>
<comment type="subcellular location">
    <subcellularLocation>
        <location evidence="1">Membrane</location>
        <topology evidence="1">Multi-pass membrane protein</topology>
    </subcellularLocation>
</comment>
<feature type="transmembrane region" description="Helical" evidence="14">
    <location>
        <begin position="843"/>
        <end position="862"/>
    </location>
</feature>
<dbReference type="PROSITE" id="PS50929">
    <property type="entry name" value="ABC_TM1F"/>
    <property type="match status" value="2"/>
</dbReference>
<accession>A0ABD2P3S3</accession>
<organism evidence="17 18">
    <name type="scientific">Cryptolaemus montrouzieri</name>
    <dbReference type="NCBI Taxonomy" id="559131"/>
    <lineage>
        <taxon>Eukaryota</taxon>
        <taxon>Metazoa</taxon>
        <taxon>Ecdysozoa</taxon>
        <taxon>Arthropoda</taxon>
        <taxon>Hexapoda</taxon>
        <taxon>Insecta</taxon>
        <taxon>Pterygota</taxon>
        <taxon>Neoptera</taxon>
        <taxon>Endopterygota</taxon>
        <taxon>Coleoptera</taxon>
        <taxon>Polyphaga</taxon>
        <taxon>Cucujiformia</taxon>
        <taxon>Coccinelloidea</taxon>
        <taxon>Coccinellidae</taxon>
        <taxon>Scymninae</taxon>
        <taxon>Scymnini</taxon>
        <taxon>Cryptolaemus</taxon>
    </lineage>
</organism>
<evidence type="ECO:0000256" key="14">
    <source>
        <dbReference type="SAM" id="Phobius"/>
    </source>
</evidence>
<proteinExistence type="inferred from homology"/>
<dbReference type="PANTHER" id="PTHR43394">
    <property type="entry name" value="ATP-DEPENDENT PERMEASE MDL1, MITOCHONDRIAL"/>
    <property type="match status" value="1"/>
</dbReference>
<dbReference type="SMART" id="SM00382">
    <property type="entry name" value="AAA"/>
    <property type="match status" value="2"/>
</dbReference>
<dbReference type="FunFam" id="1.20.1560.10:FF:000009">
    <property type="entry name" value="ABC transporter B family member 1"/>
    <property type="match status" value="1"/>
</dbReference>
<evidence type="ECO:0000256" key="9">
    <source>
        <dbReference type="ARBA" id="ARBA00022967"/>
    </source>
</evidence>
<keyword evidence="12" id="KW-0325">Glycoprotein</keyword>
<protein>
    <recommendedName>
        <fullName evidence="3">ABC-type xenobiotic transporter</fullName>
        <ecNumber evidence="3">7.6.2.2</ecNumber>
    </recommendedName>
</protein>
<dbReference type="FunFam" id="3.40.50.300:FF:000479">
    <property type="entry name" value="Multidrug resistance protein 1A"/>
    <property type="match status" value="2"/>
</dbReference>
<evidence type="ECO:0000256" key="11">
    <source>
        <dbReference type="ARBA" id="ARBA00023136"/>
    </source>
</evidence>
<keyword evidence="11 14" id="KW-0472">Membrane</keyword>
<keyword evidence="5 14" id="KW-0812">Transmembrane</keyword>
<evidence type="ECO:0000256" key="7">
    <source>
        <dbReference type="ARBA" id="ARBA00022741"/>
    </source>
</evidence>
<dbReference type="Pfam" id="PF00005">
    <property type="entry name" value="ABC_tran"/>
    <property type="match status" value="2"/>
</dbReference>
<dbReference type="GO" id="GO:0097254">
    <property type="term" value="P:renal tubular secretion"/>
    <property type="evidence" value="ECO:0007669"/>
    <property type="project" value="UniProtKB-ARBA"/>
</dbReference>